<keyword evidence="1" id="KW-0472">Membrane</keyword>
<name>A0A517U1U7_9BACT</name>
<dbReference type="AlphaFoldDB" id="A0A517U1U7"/>
<evidence type="ECO:0000313" key="2">
    <source>
        <dbReference type="EMBL" id="QDT74604.1"/>
    </source>
</evidence>
<proteinExistence type="predicted"/>
<evidence type="ECO:0000313" key="3">
    <source>
        <dbReference type="Proteomes" id="UP000317909"/>
    </source>
</evidence>
<dbReference type="KEGG" id="llh:I41_38010"/>
<keyword evidence="3" id="KW-1185">Reference proteome</keyword>
<protein>
    <submittedName>
        <fullName evidence="2">Uncharacterized protein</fullName>
    </submittedName>
</protein>
<dbReference type="Proteomes" id="UP000317909">
    <property type="component" value="Chromosome"/>
</dbReference>
<reference evidence="2 3" key="1">
    <citation type="submission" date="2019-02" db="EMBL/GenBank/DDBJ databases">
        <title>Deep-cultivation of Planctomycetes and their phenomic and genomic characterization uncovers novel biology.</title>
        <authorList>
            <person name="Wiegand S."/>
            <person name="Jogler M."/>
            <person name="Boedeker C."/>
            <person name="Pinto D."/>
            <person name="Vollmers J."/>
            <person name="Rivas-Marin E."/>
            <person name="Kohn T."/>
            <person name="Peeters S.H."/>
            <person name="Heuer A."/>
            <person name="Rast P."/>
            <person name="Oberbeckmann S."/>
            <person name="Bunk B."/>
            <person name="Jeske O."/>
            <person name="Meyerdierks A."/>
            <person name="Storesund J.E."/>
            <person name="Kallscheuer N."/>
            <person name="Luecker S."/>
            <person name="Lage O.M."/>
            <person name="Pohl T."/>
            <person name="Merkel B.J."/>
            <person name="Hornburger P."/>
            <person name="Mueller R.-W."/>
            <person name="Bruemmer F."/>
            <person name="Labrenz M."/>
            <person name="Spormann A.M."/>
            <person name="Op den Camp H."/>
            <person name="Overmann J."/>
            <person name="Amann R."/>
            <person name="Jetten M.S.M."/>
            <person name="Mascher T."/>
            <person name="Medema M.H."/>
            <person name="Devos D.P."/>
            <person name="Kaster A.-K."/>
            <person name="Ovreas L."/>
            <person name="Rohde M."/>
            <person name="Galperin M.Y."/>
            <person name="Jogler C."/>
        </authorList>
    </citation>
    <scope>NUCLEOTIDE SEQUENCE [LARGE SCALE GENOMIC DNA]</scope>
    <source>
        <strain evidence="2 3">I41</strain>
    </source>
</reference>
<accession>A0A517U1U7</accession>
<organism evidence="2 3">
    <name type="scientific">Lacipirellula limnantheis</name>
    <dbReference type="NCBI Taxonomy" id="2528024"/>
    <lineage>
        <taxon>Bacteria</taxon>
        <taxon>Pseudomonadati</taxon>
        <taxon>Planctomycetota</taxon>
        <taxon>Planctomycetia</taxon>
        <taxon>Pirellulales</taxon>
        <taxon>Lacipirellulaceae</taxon>
        <taxon>Lacipirellula</taxon>
    </lineage>
</organism>
<feature type="transmembrane region" description="Helical" evidence="1">
    <location>
        <begin position="6"/>
        <end position="25"/>
    </location>
</feature>
<keyword evidence="1" id="KW-0812">Transmembrane</keyword>
<dbReference type="EMBL" id="CP036339">
    <property type="protein sequence ID" value="QDT74604.1"/>
    <property type="molecule type" value="Genomic_DNA"/>
</dbReference>
<keyword evidence="1" id="KW-1133">Transmembrane helix</keyword>
<sequence length="29" mass="3156">MANSTWGLFAIAVALIAAGLMIWHLRRGD</sequence>
<gene>
    <name evidence="2" type="ORF">I41_38010</name>
</gene>
<evidence type="ECO:0000256" key="1">
    <source>
        <dbReference type="SAM" id="Phobius"/>
    </source>
</evidence>